<dbReference type="SUPFAM" id="SSF48452">
    <property type="entry name" value="TPR-like"/>
    <property type="match status" value="2"/>
</dbReference>
<comment type="caution">
    <text evidence="8">The sequence shown here is derived from an EMBL/GenBank/DDBJ whole genome shotgun (WGS) entry which is preliminary data.</text>
</comment>
<gene>
    <name evidence="8" type="ORF">Vau01_048790</name>
</gene>
<dbReference type="SMART" id="SM00862">
    <property type="entry name" value="Trans_reg_C"/>
    <property type="match status" value="1"/>
</dbReference>
<dbReference type="PRINTS" id="PR00364">
    <property type="entry name" value="DISEASERSIST"/>
</dbReference>
<dbReference type="PROSITE" id="PS50005">
    <property type="entry name" value="TPR"/>
    <property type="match status" value="2"/>
</dbReference>
<accession>A0A8J3Z6P9</accession>
<dbReference type="Gene3D" id="1.10.10.10">
    <property type="entry name" value="Winged helix-like DNA-binding domain superfamily/Winged helix DNA-binding domain"/>
    <property type="match status" value="1"/>
</dbReference>
<dbReference type="GO" id="GO:0006355">
    <property type="term" value="P:regulation of DNA-templated transcription"/>
    <property type="evidence" value="ECO:0007669"/>
    <property type="project" value="InterPro"/>
</dbReference>
<dbReference type="InterPro" id="IPR019734">
    <property type="entry name" value="TPR_rpt"/>
</dbReference>
<dbReference type="SMART" id="SM01043">
    <property type="entry name" value="BTAD"/>
    <property type="match status" value="1"/>
</dbReference>
<dbReference type="SUPFAM" id="SSF52540">
    <property type="entry name" value="P-loop containing nucleoside triphosphate hydrolases"/>
    <property type="match status" value="1"/>
</dbReference>
<dbReference type="Pfam" id="PF13424">
    <property type="entry name" value="TPR_12"/>
    <property type="match status" value="2"/>
</dbReference>
<dbReference type="EMBL" id="BOPG01000031">
    <property type="protein sequence ID" value="GIJ57363.1"/>
    <property type="molecule type" value="Genomic_DNA"/>
</dbReference>
<reference evidence="8" key="1">
    <citation type="submission" date="2021-01" db="EMBL/GenBank/DDBJ databases">
        <title>Whole genome shotgun sequence of Virgisporangium aurantiacum NBRC 16421.</title>
        <authorList>
            <person name="Komaki H."/>
            <person name="Tamura T."/>
        </authorList>
    </citation>
    <scope>NUCLEOTIDE SEQUENCE</scope>
    <source>
        <strain evidence="8">NBRC 16421</strain>
    </source>
</reference>
<dbReference type="CDD" id="cd15831">
    <property type="entry name" value="BTAD"/>
    <property type="match status" value="1"/>
</dbReference>
<feature type="DNA-binding region" description="OmpR/PhoB-type" evidence="6">
    <location>
        <begin position="1"/>
        <end position="100"/>
    </location>
</feature>
<proteinExistence type="inferred from homology"/>
<dbReference type="PROSITE" id="PS51755">
    <property type="entry name" value="OMPR_PHOB"/>
    <property type="match status" value="1"/>
</dbReference>
<dbReference type="InterPro" id="IPR036388">
    <property type="entry name" value="WH-like_DNA-bd_sf"/>
</dbReference>
<dbReference type="PANTHER" id="PTHR35807:SF1">
    <property type="entry name" value="TRANSCRIPTIONAL REGULATOR REDD"/>
    <property type="match status" value="1"/>
</dbReference>
<protein>
    <submittedName>
        <fullName evidence="8">SARP family transcriptional regulator</fullName>
    </submittedName>
</protein>
<dbReference type="GO" id="GO:0003677">
    <property type="term" value="F:DNA binding"/>
    <property type="evidence" value="ECO:0007669"/>
    <property type="project" value="UniProtKB-UniRule"/>
</dbReference>
<keyword evidence="4" id="KW-0804">Transcription</keyword>
<evidence type="ECO:0000259" key="7">
    <source>
        <dbReference type="PROSITE" id="PS51755"/>
    </source>
</evidence>
<name>A0A8J3Z6P9_9ACTN</name>
<comment type="similarity">
    <text evidence="1">Belongs to the AfsR/DnrI/RedD regulatory family.</text>
</comment>
<dbReference type="Pfam" id="PF00486">
    <property type="entry name" value="Trans_reg_C"/>
    <property type="match status" value="1"/>
</dbReference>
<dbReference type="GO" id="GO:0000160">
    <property type="term" value="P:phosphorelay signal transduction system"/>
    <property type="evidence" value="ECO:0007669"/>
    <property type="project" value="InterPro"/>
</dbReference>
<evidence type="ECO:0000256" key="1">
    <source>
        <dbReference type="ARBA" id="ARBA00005820"/>
    </source>
</evidence>
<dbReference type="SMART" id="SM00028">
    <property type="entry name" value="TPR"/>
    <property type="match status" value="5"/>
</dbReference>
<dbReference type="InterPro" id="IPR016032">
    <property type="entry name" value="Sig_transdc_resp-reg_C-effctor"/>
</dbReference>
<dbReference type="InterPro" id="IPR001867">
    <property type="entry name" value="OmpR/PhoB-type_DNA-bd"/>
</dbReference>
<evidence type="ECO:0000256" key="6">
    <source>
        <dbReference type="PROSITE-ProRule" id="PRU01091"/>
    </source>
</evidence>
<feature type="repeat" description="TPR" evidence="5">
    <location>
        <begin position="712"/>
        <end position="745"/>
    </location>
</feature>
<dbReference type="Gene3D" id="1.25.40.10">
    <property type="entry name" value="Tetratricopeptide repeat domain"/>
    <property type="match status" value="2"/>
</dbReference>
<evidence type="ECO:0000256" key="3">
    <source>
        <dbReference type="ARBA" id="ARBA00023125"/>
    </source>
</evidence>
<feature type="repeat" description="TPR" evidence="5">
    <location>
        <begin position="832"/>
        <end position="865"/>
    </location>
</feature>
<keyword evidence="3 6" id="KW-0238">DNA-binding</keyword>
<feature type="domain" description="OmpR/PhoB-type" evidence="7">
    <location>
        <begin position="1"/>
        <end position="100"/>
    </location>
</feature>
<dbReference type="InterPro" id="IPR011990">
    <property type="entry name" value="TPR-like_helical_dom_sf"/>
</dbReference>
<dbReference type="Proteomes" id="UP000612585">
    <property type="component" value="Unassembled WGS sequence"/>
</dbReference>
<dbReference type="GO" id="GO:0043531">
    <property type="term" value="F:ADP binding"/>
    <property type="evidence" value="ECO:0007669"/>
    <property type="project" value="InterPro"/>
</dbReference>
<keyword evidence="9" id="KW-1185">Reference proteome</keyword>
<keyword evidence="5" id="KW-0802">TPR repeat</keyword>
<dbReference type="InterPro" id="IPR051677">
    <property type="entry name" value="AfsR-DnrI-RedD_regulator"/>
</dbReference>
<organism evidence="8 9">
    <name type="scientific">Virgisporangium aurantiacum</name>
    <dbReference type="NCBI Taxonomy" id="175570"/>
    <lineage>
        <taxon>Bacteria</taxon>
        <taxon>Bacillati</taxon>
        <taxon>Actinomycetota</taxon>
        <taxon>Actinomycetes</taxon>
        <taxon>Micromonosporales</taxon>
        <taxon>Micromonosporaceae</taxon>
        <taxon>Virgisporangium</taxon>
    </lineage>
</organism>
<evidence type="ECO:0000313" key="9">
    <source>
        <dbReference type="Proteomes" id="UP000612585"/>
    </source>
</evidence>
<dbReference type="RefSeq" id="WP_203996643.1">
    <property type="nucleotide sequence ID" value="NZ_BOPG01000031.1"/>
</dbReference>
<dbReference type="InterPro" id="IPR027417">
    <property type="entry name" value="P-loop_NTPase"/>
</dbReference>
<sequence length="908" mass="97310">MTFEVLGPVRMWAAGRPVDLGPAKQRTVLAALLVDAGEVVATSTLIRRVWGEDPPAGARSGLYSYVTRLRRVLRKAAGADPGADPPVALEHVPGGYRIDVDAAHLDLLRFRHLADHARRPETDDERRCAALDEAIRLWRGEALADATGEWAARTRDALTQQRLEVTVQWARSHLRLGRASTVIGPLREASARHPLVEPLAALLIEALCADDRSAEALDEYAKVRGRLAAELGVEPGFELRRLHGSILHRVPAAPTPAQLPLDVHGFTGRRGHLAELDAILATGGAQPTAVLVVALWGTAGVGKTALAVHWAHRIAGRFADGQLYLNLRGFDPSGAPMTPAEAVRRLLDAFGVRPEDRPVDPDSQVDLYRSLVADKRVLVVLDNAATVDQVRPLLPGSPGSVVVVTGRNHLSGLVTVEGAHPLTLGLLGAEEARQLLGARVGAALIAAEPSAVDEIVDRCAGLPLALAVVAARAAAQPASDLTGLAAQLRGDGLGAFGDADPVADVRAVFSWSYRTLSAPAADLFRLLALHPGPDVGVGAAASLAGVPAAAARAALGELVRANLVDEPGPGRYASHDLLRAYAAELARQHDTADERRAALCRVLDHYLNTGCAAARAVNPHRDPITVAPVRPGVVVAPITGKEQALAWFTAEHAVLVAAVSAAADADCDVYAWQLAWTLASFLDYRTYWQELADTHRVGLAAAVRLADVPGQAYTHRILGRAWTRLGRHDAAEEHYRRALTLCGQLADHVGRAHTHLNLAWLSEQRRNHPDALRHARDALDLYRTADHRAGQASALNQIGWYHAQLGDHASAIIHCDEALRLQRATGNRYGQASTWHSLGYAHHQLGDHERAAASYRHAIDLHRENGDRYREAETLARLADTCRAAGDPAGARDASRRAAAIRDQISAC</sequence>
<evidence type="ECO:0000256" key="2">
    <source>
        <dbReference type="ARBA" id="ARBA00023015"/>
    </source>
</evidence>
<evidence type="ECO:0000256" key="5">
    <source>
        <dbReference type="PROSITE-ProRule" id="PRU00339"/>
    </source>
</evidence>
<dbReference type="Pfam" id="PF03704">
    <property type="entry name" value="BTAD"/>
    <property type="match status" value="1"/>
</dbReference>
<keyword evidence="2" id="KW-0805">Transcription regulation</keyword>
<dbReference type="AlphaFoldDB" id="A0A8J3Z6P9"/>
<dbReference type="SUPFAM" id="SSF46894">
    <property type="entry name" value="C-terminal effector domain of the bipartite response regulators"/>
    <property type="match status" value="1"/>
</dbReference>
<dbReference type="InterPro" id="IPR005158">
    <property type="entry name" value="BTAD"/>
</dbReference>
<evidence type="ECO:0000313" key="8">
    <source>
        <dbReference type="EMBL" id="GIJ57363.1"/>
    </source>
</evidence>
<evidence type="ECO:0000256" key="4">
    <source>
        <dbReference type="ARBA" id="ARBA00023163"/>
    </source>
</evidence>
<dbReference type="PANTHER" id="PTHR35807">
    <property type="entry name" value="TRANSCRIPTIONAL REGULATOR REDD-RELATED"/>
    <property type="match status" value="1"/>
</dbReference>